<dbReference type="STRING" id="1842532.A7E78_08925"/>
<reference evidence="3 4" key="1">
    <citation type="journal article" date="2017" name="Genome Announc.">
        <title>Complete Genome Sequences of Two Acetylene-Fermenting Pelobacter acetylenicus Strains.</title>
        <authorList>
            <person name="Sutton J.M."/>
            <person name="Baesman S.M."/>
            <person name="Fierst J.L."/>
            <person name="Poret-Peterson A.T."/>
            <person name="Oremland R.S."/>
            <person name="Dunlap D.S."/>
            <person name="Akob D.M."/>
        </authorList>
    </citation>
    <scope>NUCLEOTIDE SEQUENCE [LARGE SCALE GENOMIC DNA]</scope>
    <source>
        <strain evidence="3 4">SFB93</strain>
    </source>
</reference>
<feature type="domain" description="GIY-YIG" evidence="2">
    <location>
        <begin position="2"/>
        <end position="79"/>
    </location>
</feature>
<dbReference type="OrthoDB" id="287318at2"/>
<accession>A0A1L3GT12</accession>
<dbReference type="InterPro" id="IPR000305">
    <property type="entry name" value="GIY-YIG_endonuc"/>
</dbReference>
<dbReference type="InterPro" id="IPR050190">
    <property type="entry name" value="UPF0213_domain"/>
</dbReference>
<dbReference type="PANTHER" id="PTHR34477">
    <property type="entry name" value="UPF0213 PROTEIN YHBQ"/>
    <property type="match status" value="1"/>
</dbReference>
<comment type="similarity">
    <text evidence="1">Belongs to the UPF0213 family.</text>
</comment>
<sequence length="103" mass="11796">MQRWFLYLLRNERNALYTGITTDLSRRISEHRGRSSRGGKFTRSCKSLELVYDCEVGCRSLALRAELRIKRLPKSRKELLVAKSPGRSDLLEILGLAAVSVEE</sequence>
<dbReference type="SUPFAM" id="SSF82771">
    <property type="entry name" value="GIY-YIG endonuclease"/>
    <property type="match status" value="1"/>
</dbReference>
<evidence type="ECO:0000313" key="3">
    <source>
        <dbReference type="EMBL" id="APG29083.1"/>
    </source>
</evidence>
<keyword evidence="4" id="KW-1185">Reference proteome</keyword>
<dbReference type="InterPro" id="IPR035901">
    <property type="entry name" value="GIY-YIG_endonuc_sf"/>
</dbReference>
<dbReference type="PANTHER" id="PTHR34477:SF1">
    <property type="entry name" value="UPF0213 PROTEIN YHBQ"/>
    <property type="match status" value="1"/>
</dbReference>
<name>A0A1L3GT12_9BACT</name>
<evidence type="ECO:0000259" key="2">
    <source>
        <dbReference type="PROSITE" id="PS50164"/>
    </source>
</evidence>
<organism evidence="3 4">
    <name type="scientific">Syntrophotalea acetylenivorans</name>
    <dbReference type="NCBI Taxonomy" id="1842532"/>
    <lineage>
        <taxon>Bacteria</taxon>
        <taxon>Pseudomonadati</taxon>
        <taxon>Thermodesulfobacteriota</taxon>
        <taxon>Desulfuromonadia</taxon>
        <taxon>Desulfuromonadales</taxon>
        <taxon>Syntrophotaleaceae</taxon>
        <taxon>Syntrophotalea</taxon>
    </lineage>
</organism>
<dbReference type="KEGG" id="pef:A7E78_08925"/>
<dbReference type="EMBL" id="CP015519">
    <property type="protein sequence ID" value="APG29083.1"/>
    <property type="molecule type" value="Genomic_DNA"/>
</dbReference>
<dbReference type="RefSeq" id="WP_072285108.1">
    <property type="nucleotide sequence ID" value="NZ_CP015519.1"/>
</dbReference>
<gene>
    <name evidence="3" type="ORF">A7E78_08925</name>
</gene>
<dbReference type="Pfam" id="PF01541">
    <property type="entry name" value="GIY-YIG"/>
    <property type="match status" value="1"/>
</dbReference>
<dbReference type="Gene3D" id="3.40.1440.10">
    <property type="entry name" value="GIY-YIG endonuclease"/>
    <property type="match status" value="1"/>
</dbReference>
<proteinExistence type="inferred from homology"/>
<dbReference type="PROSITE" id="PS50164">
    <property type="entry name" value="GIY_YIG"/>
    <property type="match status" value="1"/>
</dbReference>
<evidence type="ECO:0000256" key="1">
    <source>
        <dbReference type="ARBA" id="ARBA00007435"/>
    </source>
</evidence>
<protein>
    <recommendedName>
        <fullName evidence="2">GIY-YIG domain-containing protein</fullName>
    </recommendedName>
</protein>
<evidence type="ECO:0000313" key="4">
    <source>
        <dbReference type="Proteomes" id="UP000182517"/>
    </source>
</evidence>
<dbReference type="Proteomes" id="UP000182517">
    <property type="component" value="Chromosome"/>
</dbReference>
<dbReference type="AlphaFoldDB" id="A0A1L3GT12"/>
<dbReference type="CDD" id="cd10456">
    <property type="entry name" value="GIY-YIG_UPF0213"/>
    <property type="match status" value="1"/>
</dbReference>